<reference evidence="8" key="2">
    <citation type="submission" date="2020-08" db="EMBL/GenBank/DDBJ databases">
        <title>Plant Genome Project.</title>
        <authorList>
            <person name="Zhang R.-G."/>
        </authorList>
    </citation>
    <scope>NUCLEOTIDE SEQUENCE</scope>
    <source>
        <strain evidence="8">Huo1</strain>
        <tissue evidence="8">Leaf</tissue>
    </source>
</reference>
<keyword evidence="9" id="KW-1185">Reference proteome</keyword>
<dbReference type="AlphaFoldDB" id="A0A8X8ZT93"/>
<keyword evidence="5" id="KW-0539">Nucleus</keyword>
<dbReference type="OrthoDB" id="1864528at2759"/>
<evidence type="ECO:0000313" key="8">
    <source>
        <dbReference type="EMBL" id="KAG6415856.1"/>
    </source>
</evidence>
<evidence type="ECO:0000313" key="9">
    <source>
        <dbReference type="Proteomes" id="UP000298416"/>
    </source>
</evidence>
<evidence type="ECO:0000256" key="5">
    <source>
        <dbReference type="ARBA" id="ARBA00023242"/>
    </source>
</evidence>
<sequence length="260" mass="29456">MTTLPVNEYPTHLKPSFSKIICHSDGYFRLRFPQPWFDMYGADIPAVCNLQMPNGITSTVGITKIGQEAYLEDNWRNFCHSHTVEIGDTLFFSHHGGPHLKILRFKWNGCMPDSDIIGTGHAPGLTGIRRNYPSGGESDDSEPAEGLSGNRGSYPSDTESEYGDPDAFTCVLIASNFERGLILPTIWWKTHIEDKDSIEEFTFWVDDYPWTMFVTIEAENVWISSGWETFARANELSVGTVCRFDLLPWPAKTFHVTFSR</sequence>
<dbReference type="PROSITE" id="PS50863">
    <property type="entry name" value="B3"/>
    <property type="match status" value="1"/>
</dbReference>
<feature type="domain" description="TF-B3" evidence="7">
    <location>
        <begin position="210"/>
        <end position="260"/>
    </location>
</feature>
<dbReference type="PANTHER" id="PTHR31920:SF132">
    <property type="entry name" value="TF-B3 DOMAIN-CONTAINING PROTEIN"/>
    <property type="match status" value="1"/>
</dbReference>
<evidence type="ECO:0000256" key="1">
    <source>
        <dbReference type="ARBA" id="ARBA00004123"/>
    </source>
</evidence>
<dbReference type="InterPro" id="IPR003340">
    <property type="entry name" value="B3_DNA-bd"/>
</dbReference>
<dbReference type="PANTHER" id="PTHR31920">
    <property type="entry name" value="B3 DOMAIN-CONTAINING"/>
    <property type="match status" value="1"/>
</dbReference>
<protein>
    <recommendedName>
        <fullName evidence="7">TF-B3 domain-containing protein</fullName>
    </recommendedName>
</protein>
<dbReference type="Proteomes" id="UP000298416">
    <property type="component" value="Unassembled WGS sequence"/>
</dbReference>
<keyword evidence="3" id="KW-0238">DNA-binding</keyword>
<name>A0A8X8ZT93_SALSN</name>
<proteinExistence type="predicted"/>
<dbReference type="SMART" id="SM01019">
    <property type="entry name" value="B3"/>
    <property type="match status" value="1"/>
</dbReference>
<keyword evidence="2" id="KW-0805">Transcription regulation</keyword>
<comment type="subcellular location">
    <subcellularLocation>
        <location evidence="1">Nucleus</location>
    </subcellularLocation>
</comment>
<dbReference type="GO" id="GO:0003677">
    <property type="term" value="F:DNA binding"/>
    <property type="evidence" value="ECO:0007669"/>
    <property type="project" value="UniProtKB-KW"/>
</dbReference>
<evidence type="ECO:0000256" key="3">
    <source>
        <dbReference type="ARBA" id="ARBA00023125"/>
    </source>
</evidence>
<comment type="caution">
    <text evidence="8">The sequence shown here is derived from an EMBL/GenBank/DDBJ whole genome shotgun (WGS) entry which is preliminary data.</text>
</comment>
<dbReference type="Gene3D" id="2.40.330.10">
    <property type="entry name" value="DNA-binding pseudobarrel domain"/>
    <property type="match status" value="2"/>
</dbReference>
<dbReference type="InterPro" id="IPR015300">
    <property type="entry name" value="DNA-bd_pseudobarrel_sf"/>
</dbReference>
<evidence type="ECO:0000256" key="2">
    <source>
        <dbReference type="ARBA" id="ARBA00023015"/>
    </source>
</evidence>
<evidence type="ECO:0000259" key="7">
    <source>
        <dbReference type="PROSITE" id="PS50863"/>
    </source>
</evidence>
<gene>
    <name evidence="8" type="ORF">SASPL_123275</name>
</gene>
<dbReference type="InterPro" id="IPR050655">
    <property type="entry name" value="Plant_B3_domain"/>
</dbReference>
<keyword evidence="4" id="KW-0804">Transcription</keyword>
<dbReference type="EMBL" id="PNBA02000008">
    <property type="protein sequence ID" value="KAG6415856.1"/>
    <property type="molecule type" value="Genomic_DNA"/>
</dbReference>
<accession>A0A8X8ZT93</accession>
<evidence type="ECO:0000256" key="4">
    <source>
        <dbReference type="ARBA" id="ARBA00023163"/>
    </source>
</evidence>
<dbReference type="CDD" id="cd10017">
    <property type="entry name" value="B3_DNA"/>
    <property type="match status" value="2"/>
</dbReference>
<evidence type="ECO:0000256" key="6">
    <source>
        <dbReference type="SAM" id="MobiDB-lite"/>
    </source>
</evidence>
<dbReference type="Pfam" id="PF02362">
    <property type="entry name" value="B3"/>
    <property type="match status" value="1"/>
</dbReference>
<dbReference type="GO" id="GO:0005634">
    <property type="term" value="C:nucleus"/>
    <property type="evidence" value="ECO:0007669"/>
    <property type="project" value="UniProtKB-SubCell"/>
</dbReference>
<feature type="region of interest" description="Disordered" evidence="6">
    <location>
        <begin position="128"/>
        <end position="162"/>
    </location>
</feature>
<reference evidence="8" key="1">
    <citation type="submission" date="2018-01" db="EMBL/GenBank/DDBJ databases">
        <authorList>
            <person name="Mao J.F."/>
        </authorList>
    </citation>
    <scope>NUCLEOTIDE SEQUENCE</scope>
    <source>
        <strain evidence="8">Huo1</strain>
        <tissue evidence="8">Leaf</tissue>
    </source>
</reference>
<dbReference type="SUPFAM" id="SSF101936">
    <property type="entry name" value="DNA-binding pseudobarrel domain"/>
    <property type="match status" value="2"/>
</dbReference>
<organism evidence="8">
    <name type="scientific">Salvia splendens</name>
    <name type="common">Scarlet sage</name>
    <dbReference type="NCBI Taxonomy" id="180675"/>
    <lineage>
        <taxon>Eukaryota</taxon>
        <taxon>Viridiplantae</taxon>
        <taxon>Streptophyta</taxon>
        <taxon>Embryophyta</taxon>
        <taxon>Tracheophyta</taxon>
        <taxon>Spermatophyta</taxon>
        <taxon>Magnoliopsida</taxon>
        <taxon>eudicotyledons</taxon>
        <taxon>Gunneridae</taxon>
        <taxon>Pentapetalae</taxon>
        <taxon>asterids</taxon>
        <taxon>lamiids</taxon>
        <taxon>Lamiales</taxon>
        <taxon>Lamiaceae</taxon>
        <taxon>Nepetoideae</taxon>
        <taxon>Mentheae</taxon>
        <taxon>Salviinae</taxon>
        <taxon>Salvia</taxon>
        <taxon>Salvia subgen. Calosphace</taxon>
        <taxon>core Calosphace</taxon>
    </lineage>
</organism>